<dbReference type="GO" id="GO:0006508">
    <property type="term" value="P:proteolysis"/>
    <property type="evidence" value="ECO:0007669"/>
    <property type="project" value="InterPro"/>
</dbReference>
<dbReference type="InParanoid" id="A0A6J2XXX9"/>
<evidence type="ECO:0000313" key="9">
    <source>
        <dbReference type="Proteomes" id="UP000504635"/>
    </source>
</evidence>
<gene>
    <name evidence="10" type="primary">LOC115881988</name>
</gene>
<dbReference type="InterPro" id="IPR041515">
    <property type="entry name" value="PPAF-2-like_Clip"/>
</dbReference>
<dbReference type="InterPro" id="IPR051487">
    <property type="entry name" value="Ser/Thr_Proteases_Immune/Dev"/>
</dbReference>
<dbReference type="Pfam" id="PF00089">
    <property type="entry name" value="Trypsin"/>
    <property type="match status" value="1"/>
</dbReference>
<keyword evidence="2" id="KW-0964">Secreted</keyword>
<dbReference type="InterPro" id="IPR001254">
    <property type="entry name" value="Trypsin_dom"/>
</dbReference>
<evidence type="ECO:0000256" key="5">
    <source>
        <dbReference type="ARBA" id="ARBA00068096"/>
    </source>
</evidence>
<proteinExistence type="inferred from homology"/>
<feature type="signal peptide" evidence="7">
    <location>
        <begin position="1"/>
        <end position="18"/>
    </location>
</feature>
<name>A0A6J2XXX9_SITOR</name>
<dbReference type="InterPro" id="IPR018114">
    <property type="entry name" value="TRYPSIN_HIS"/>
</dbReference>
<evidence type="ECO:0000256" key="7">
    <source>
        <dbReference type="SAM" id="SignalP"/>
    </source>
</evidence>
<comment type="similarity">
    <text evidence="4">Belongs to the peptidase S1 family. CLIP subfamily.</text>
</comment>
<dbReference type="PROSITE" id="PS00134">
    <property type="entry name" value="TRYPSIN_HIS"/>
    <property type="match status" value="1"/>
</dbReference>
<dbReference type="CDD" id="cd00190">
    <property type="entry name" value="Tryp_SPc"/>
    <property type="match status" value="1"/>
</dbReference>
<dbReference type="SMART" id="SM00020">
    <property type="entry name" value="Tryp_SPc"/>
    <property type="match status" value="1"/>
</dbReference>
<evidence type="ECO:0000259" key="8">
    <source>
        <dbReference type="PROSITE" id="PS50240"/>
    </source>
</evidence>
<dbReference type="InterPro" id="IPR001314">
    <property type="entry name" value="Peptidase_S1A"/>
</dbReference>
<sequence length="370" mass="41594">MLVNLTLLFYFLGLATEALVLFPKNLDNSNNSDKDNCTCVPMDLCQDEGYPALDGAGQLDIRIFSTAVCSNYYHVCCKNPMDPVDEPKSEISKCGYKYTVPFNKRITTYSDDSEFAEFPWTVVVLRNGDQENDSPIYKCGGSLIHPQVALTAAHCVNNMAKRTLLVRAGEWDTKVTNEPLHHQDVPVEEVVIHEQFNENSLKNDIALLFLDEEFVMLENVGIICLPPMKKNIENIRCLATGWGKDAYDHGKHSSILKKVSLPLVRRNDCQKALRRTRLGPFYTLHESFVCAGGEMKKDTCQGDGGSPLVCPIRGEKEVGRSRYYQMGIVSWGIGCGNSRTPGVYVNVATFADWIDDHMQSRNFDTAFYKF</sequence>
<dbReference type="SUPFAM" id="SSF50494">
    <property type="entry name" value="Trypsin-like serine proteases"/>
    <property type="match status" value="1"/>
</dbReference>
<dbReference type="PROSITE" id="PS50240">
    <property type="entry name" value="TRYPSIN_DOM"/>
    <property type="match status" value="1"/>
</dbReference>
<keyword evidence="7" id="KW-0732">Signal</keyword>
<dbReference type="KEGG" id="soy:115881988"/>
<evidence type="ECO:0000256" key="1">
    <source>
        <dbReference type="ARBA" id="ARBA00004613"/>
    </source>
</evidence>
<feature type="domain" description="Peptidase S1" evidence="8">
    <location>
        <begin position="106"/>
        <end position="359"/>
    </location>
</feature>
<evidence type="ECO:0000256" key="3">
    <source>
        <dbReference type="ARBA" id="ARBA00023157"/>
    </source>
</evidence>
<dbReference type="RefSeq" id="XP_030755615.1">
    <property type="nucleotide sequence ID" value="XM_030899755.1"/>
</dbReference>
<dbReference type="AlphaFoldDB" id="A0A6J2XXX9"/>
<feature type="chain" id="PRO_5026683267" description="Phenoloxidase-activating factor 2" evidence="7">
    <location>
        <begin position="19"/>
        <end position="370"/>
    </location>
</feature>
<dbReference type="FunFam" id="2.40.10.10:FF:000038">
    <property type="entry name" value="Serine protease"/>
    <property type="match status" value="1"/>
</dbReference>
<evidence type="ECO:0000256" key="6">
    <source>
        <dbReference type="ARBA" id="ARBA00076468"/>
    </source>
</evidence>
<keyword evidence="3" id="KW-1015">Disulfide bond</keyword>
<dbReference type="Gene3D" id="2.40.10.10">
    <property type="entry name" value="Trypsin-like serine proteases"/>
    <property type="match status" value="2"/>
</dbReference>
<dbReference type="InterPro" id="IPR043504">
    <property type="entry name" value="Peptidase_S1_PA_chymotrypsin"/>
</dbReference>
<evidence type="ECO:0000313" key="10">
    <source>
        <dbReference type="RefSeq" id="XP_030755615.1"/>
    </source>
</evidence>
<accession>A0A6J2XXX9</accession>
<dbReference type="GO" id="GO:0005576">
    <property type="term" value="C:extracellular region"/>
    <property type="evidence" value="ECO:0007669"/>
    <property type="project" value="UniProtKB-SubCell"/>
</dbReference>
<protein>
    <recommendedName>
        <fullName evidence="5">Phenoloxidase-activating factor 2</fullName>
    </recommendedName>
    <alternativeName>
        <fullName evidence="6">Prophenoloxidase-activating factor II</fullName>
    </alternativeName>
</protein>
<evidence type="ECO:0000256" key="4">
    <source>
        <dbReference type="ARBA" id="ARBA00024195"/>
    </source>
</evidence>
<comment type="subcellular location">
    <subcellularLocation>
        <location evidence="1">Secreted</location>
    </subcellularLocation>
</comment>
<dbReference type="PANTHER" id="PTHR24256">
    <property type="entry name" value="TRYPTASE-RELATED"/>
    <property type="match status" value="1"/>
</dbReference>
<dbReference type="Proteomes" id="UP000504635">
    <property type="component" value="Unplaced"/>
</dbReference>
<organism evidence="9 10">
    <name type="scientific">Sitophilus oryzae</name>
    <name type="common">Rice weevil</name>
    <name type="synonym">Curculio oryzae</name>
    <dbReference type="NCBI Taxonomy" id="7048"/>
    <lineage>
        <taxon>Eukaryota</taxon>
        <taxon>Metazoa</taxon>
        <taxon>Ecdysozoa</taxon>
        <taxon>Arthropoda</taxon>
        <taxon>Hexapoda</taxon>
        <taxon>Insecta</taxon>
        <taxon>Pterygota</taxon>
        <taxon>Neoptera</taxon>
        <taxon>Endopterygota</taxon>
        <taxon>Coleoptera</taxon>
        <taxon>Polyphaga</taxon>
        <taxon>Cucujiformia</taxon>
        <taxon>Curculionidae</taxon>
        <taxon>Dryophthorinae</taxon>
        <taxon>Sitophilus</taxon>
    </lineage>
</organism>
<dbReference type="GO" id="GO:0004252">
    <property type="term" value="F:serine-type endopeptidase activity"/>
    <property type="evidence" value="ECO:0007669"/>
    <property type="project" value="InterPro"/>
</dbReference>
<reference evidence="10" key="1">
    <citation type="submission" date="2025-08" db="UniProtKB">
        <authorList>
            <consortium name="RefSeq"/>
        </authorList>
    </citation>
    <scope>IDENTIFICATION</scope>
    <source>
        <tissue evidence="10">Gonads</tissue>
    </source>
</reference>
<dbReference type="OrthoDB" id="6261922at2759"/>
<dbReference type="Pfam" id="PF18322">
    <property type="entry name" value="CLIP_1"/>
    <property type="match status" value="1"/>
</dbReference>
<keyword evidence="9" id="KW-1185">Reference proteome</keyword>
<dbReference type="PRINTS" id="PR00722">
    <property type="entry name" value="CHYMOTRYPSIN"/>
</dbReference>
<dbReference type="GeneID" id="115881988"/>
<dbReference type="InterPro" id="IPR009003">
    <property type="entry name" value="Peptidase_S1_PA"/>
</dbReference>
<evidence type="ECO:0000256" key="2">
    <source>
        <dbReference type="ARBA" id="ARBA00022525"/>
    </source>
</evidence>